<dbReference type="VEuPathDB" id="FungiDB:CLCR_09751"/>
<comment type="subcellular location">
    <subcellularLocation>
        <location evidence="3">Endoplasmic reticulum membrane</location>
    </subcellularLocation>
    <subcellularLocation>
        <location evidence="2">Nucleus membrane</location>
    </subcellularLocation>
</comment>
<dbReference type="AlphaFoldDB" id="A0A1C1CXJ7"/>
<evidence type="ECO:0000256" key="1">
    <source>
        <dbReference type="ARBA" id="ARBA00003389"/>
    </source>
</evidence>
<keyword evidence="10 13" id="KW-0472">Membrane</keyword>
<evidence type="ECO:0000256" key="6">
    <source>
        <dbReference type="ARBA" id="ARBA00022692"/>
    </source>
</evidence>
<evidence type="ECO:0000256" key="5">
    <source>
        <dbReference type="ARBA" id="ARBA00022459"/>
    </source>
</evidence>
<evidence type="ECO:0000256" key="12">
    <source>
        <dbReference type="ARBA" id="ARBA00023242"/>
    </source>
</evidence>
<reference evidence="15" key="1">
    <citation type="submission" date="2015-07" db="EMBL/GenBank/DDBJ databases">
        <authorList>
            <person name="Teixeira M.M."/>
            <person name="Souza R.C."/>
            <person name="Almeida L.G."/>
            <person name="Vicente V.A."/>
            <person name="de Hoog S."/>
            <person name="Bocca A.L."/>
            <person name="de Almeida S.R."/>
            <person name="Vasconcelos A.T."/>
            <person name="Felipe M.S."/>
        </authorList>
    </citation>
    <scope>NUCLEOTIDE SEQUENCE [LARGE SCALE GENOMIC DNA]</scope>
    <source>
        <strain evidence="15">KSF</strain>
    </source>
</reference>
<feature type="transmembrane region" description="Helical" evidence="13">
    <location>
        <begin position="469"/>
        <end position="487"/>
    </location>
</feature>
<keyword evidence="9 13" id="KW-1133">Transmembrane helix</keyword>
<evidence type="ECO:0000313" key="15">
    <source>
        <dbReference type="Proteomes" id="UP000094526"/>
    </source>
</evidence>
<proteinExistence type="inferred from homology"/>
<dbReference type="PANTHER" id="PTHR28012">
    <property type="entry name" value="NUCLEAR FUSION PROTEIN KAR5"/>
    <property type="match status" value="1"/>
</dbReference>
<comment type="similarity">
    <text evidence="4">Belongs to the KAR5 family.</text>
</comment>
<keyword evidence="7" id="KW-0732">Signal</keyword>
<organism evidence="14 15">
    <name type="scientific">Cladophialophora carrionii</name>
    <dbReference type="NCBI Taxonomy" id="86049"/>
    <lineage>
        <taxon>Eukaryota</taxon>
        <taxon>Fungi</taxon>
        <taxon>Dikarya</taxon>
        <taxon>Ascomycota</taxon>
        <taxon>Pezizomycotina</taxon>
        <taxon>Eurotiomycetes</taxon>
        <taxon>Chaetothyriomycetidae</taxon>
        <taxon>Chaetothyriales</taxon>
        <taxon>Herpotrichiellaceae</taxon>
        <taxon>Cladophialophora</taxon>
    </lineage>
</organism>
<accession>A0A1C1CXJ7</accession>
<dbReference type="GO" id="GO:0000742">
    <property type="term" value="P:karyogamy involved in conjugation with cellular fusion"/>
    <property type="evidence" value="ECO:0007669"/>
    <property type="project" value="InterPro"/>
</dbReference>
<comment type="caution">
    <text evidence="14">The sequence shown here is derived from an EMBL/GenBank/DDBJ whole genome shotgun (WGS) entry which is preliminary data.</text>
</comment>
<evidence type="ECO:0000256" key="4">
    <source>
        <dbReference type="ARBA" id="ARBA00010473"/>
    </source>
</evidence>
<evidence type="ECO:0000256" key="11">
    <source>
        <dbReference type="ARBA" id="ARBA00023180"/>
    </source>
</evidence>
<keyword evidence="6 13" id="KW-0812">Transmembrane</keyword>
<dbReference type="VEuPathDB" id="FungiDB:G647_00162"/>
<evidence type="ECO:0000256" key="13">
    <source>
        <dbReference type="SAM" id="Phobius"/>
    </source>
</evidence>
<keyword evidence="8" id="KW-0256">Endoplasmic reticulum</keyword>
<evidence type="ECO:0000256" key="7">
    <source>
        <dbReference type="ARBA" id="ARBA00022729"/>
    </source>
</evidence>
<dbReference type="OrthoDB" id="5311848at2759"/>
<evidence type="ECO:0000313" key="14">
    <source>
        <dbReference type="EMBL" id="OCT53196.1"/>
    </source>
</evidence>
<dbReference type="eggNOG" id="ENOG502QVCQ">
    <property type="taxonomic scope" value="Eukaryota"/>
</dbReference>
<keyword evidence="5" id="KW-0415">Karyogamy</keyword>
<dbReference type="STRING" id="86049.A0A1C1CXJ7"/>
<evidence type="ECO:0000256" key="10">
    <source>
        <dbReference type="ARBA" id="ARBA00023136"/>
    </source>
</evidence>
<sequence length="621" mass="69064">MLWSGDSLVPSNLRRLVLASVVALIGHAHARFLRADLKWPVFWKPHNELQPSLTDVLTFREPDSDPVFEKAMHMVNTLSTQSTCHQAAAVQLLVTCKTVGASMAREDGKHELLERAKSVYAVRVAVCETGEGRAEVPSACKPILTIPQRLNHEIDVVSSRTVAPCLGALMEEHYYWTSYSNNKQDANTLCQASTLESTRLEALQSYQKLAELLPEFRIALRSTRSQWMDFLTQQKEEVQHVNMLQRQNRDELQAQHKVELGSFRDSMRMAKDGLLDISQSLHQAIVGTGSDITQAREALRDVLADFAGLKILLQDTAAETSENNAELVAAQTRDIANVHDLALSAARALENVHVEAFAQDVHALVHQINTNLDQIAGAQYTQLGTMLQYLELSKELSSAQEANLALGERIKDSSASLASELDTANAAAGQVSNKLDRVNKALAHIEAATASLSSLFGIIAIPRQMVGRLHLKLLAMFATPALILLFWKPMKYSCTVMATYIFLETMISLVHEHRDIVSTYLGRLIHHSRAITHSGSIALRDNVALAVAAIIIVFCCYCLVSKRTRPKQKPKPKSIQSLTINSIQRLDELTTSEWGHDIYRLRDGRRQWRSADKFPRAATVC</sequence>
<evidence type="ECO:0008006" key="16">
    <source>
        <dbReference type="Google" id="ProtNLM"/>
    </source>
</evidence>
<dbReference type="Proteomes" id="UP000094526">
    <property type="component" value="Unassembled WGS sequence"/>
</dbReference>
<evidence type="ECO:0000256" key="8">
    <source>
        <dbReference type="ARBA" id="ARBA00022824"/>
    </source>
</evidence>
<dbReference type="GO" id="GO:0031965">
    <property type="term" value="C:nuclear membrane"/>
    <property type="evidence" value="ECO:0007669"/>
    <property type="project" value="UniProtKB-SubCell"/>
</dbReference>
<comment type="function">
    <text evidence="1">Required for nuclear membrane fusion during karyogamy.</text>
</comment>
<dbReference type="EMBL" id="LGRB01000008">
    <property type="protein sequence ID" value="OCT53196.1"/>
    <property type="molecule type" value="Genomic_DNA"/>
</dbReference>
<keyword evidence="11" id="KW-0325">Glycoprotein</keyword>
<evidence type="ECO:0000256" key="2">
    <source>
        <dbReference type="ARBA" id="ARBA00004126"/>
    </source>
</evidence>
<dbReference type="GO" id="GO:0005789">
    <property type="term" value="C:endoplasmic reticulum membrane"/>
    <property type="evidence" value="ECO:0007669"/>
    <property type="project" value="UniProtKB-SubCell"/>
</dbReference>
<evidence type="ECO:0000256" key="3">
    <source>
        <dbReference type="ARBA" id="ARBA00004586"/>
    </source>
</evidence>
<keyword evidence="12" id="KW-0539">Nucleus</keyword>
<dbReference type="GO" id="GO:0048288">
    <property type="term" value="P:nuclear membrane fusion involved in karyogamy"/>
    <property type="evidence" value="ECO:0007669"/>
    <property type="project" value="InterPro"/>
</dbReference>
<feature type="transmembrane region" description="Helical" evidence="13">
    <location>
        <begin position="543"/>
        <end position="560"/>
    </location>
</feature>
<evidence type="ECO:0000256" key="9">
    <source>
        <dbReference type="ARBA" id="ARBA00022989"/>
    </source>
</evidence>
<protein>
    <recommendedName>
        <fullName evidence="16">Nuclear membrane fusion protein Kar5</fullName>
    </recommendedName>
</protein>
<dbReference type="InterPro" id="IPR007292">
    <property type="entry name" value="Nuclear_fusion_Kar5"/>
</dbReference>
<keyword evidence="15" id="KW-1185">Reference proteome</keyword>
<name>A0A1C1CXJ7_9EURO</name>
<dbReference type="PANTHER" id="PTHR28012:SF1">
    <property type="entry name" value="NUCLEAR FUSION PROTEIN KAR5"/>
    <property type="match status" value="1"/>
</dbReference>
<gene>
    <name evidence="14" type="ORF">CLCR_09751</name>
</gene>